<organism evidence="1">
    <name type="scientific">Mesotoga infera</name>
    <dbReference type="NCBI Taxonomy" id="1236046"/>
    <lineage>
        <taxon>Bacteria</taxon>
        <taxon>Thermotogati</taxon>
        <taxon>Thermotogota</taxon>
        <taxon>Thermotogae</taxon>
        <taxon>Kosmotogales</taxon>
        <taxon>Kosmotogaceae</taxon>
        <taxon>Mesotoga</taxon>
    </lineage>
</organism>
<dbReference type="AlphaFoldDB" id="A0A7C1CUZ8"/>
<reference evidence="1" key="1">
    <citation type="journal article" date="2020" name="mSystems">
        <title>Genome- and Community-Level Interaction Insights into Carbon Utilization and Element Cycling Functions of Hydrothermarchaeota in Hydrothermal Sediment.</title>
        <authorList>
            <person name="Zhou Z."/>
            <person name="Liu Y."/>
            <person name="Xu W."/>
            <person name="Pan J."/>
            <person name="Luo Z.H."/>
            <person name="Li M."/>
        </authorList>
    </citation>
    <scope>NUCLEOTIDE SEQUENCE [LARGE SCALE GENOMIC DNA]</scope>
    <source>
        <strain evidence="1">SpSt-1179</strain>
    </source>
</reference>
<dbReference type="EMBL" id="DSBT01000340">
    <property type="protein sequence ID" value="HDP78672.1"/>
    <property type="molecule type" value="Genomic_DNA"/>
</dbReference>
<protein>
    <submittedName>
        <fullName evidence="1">Uncharacterized protein</fullName>
    </submittedName>
</protein>
<accession>A0A7C1CUZ8</accession>
<feature type="non-terminal residue" evidence="1">
    <location>
        <position position="1"/>
    </location>
</feature>
<evidence type="ECO:0000313" key="1">
    <source>
        <dbReference type="EMBL" id="HDP78672.1"/>
    </source>
</evidence>
<dbReference type="Proteomes" id="UP000886198">
    <property type="component" value="Unassembled WGS sequence"/>
</dbReference>
<gene>
    <name evidence="1" type="ORF">ENN47_10930</name>
</gene>
<proteinExistence type="predicted"/>
<sequence>LDPRTPRNYFLAGKALENLDKPEQSRRFIIACMILDLSSSKGSSFQNFYEDKLGESITIADLYAAREVIEEWVGKNQHAVDCSPHPVELEQ</sequence>
<comment type="caution">
    <text evidence="1">The sequence shown here is derived from an EMBL/GenBank/DDBJ whole genome shotgun (WGS) entry which is preliminary data.</text>
</comment>
<name>A0A7C1CUZ8_9BACT</name>